<comment type="caution">
    <text evidence="4">The sequence shown here is derived from an EMBL/GenBank/DDBJ whole genome shotgun (WGS) entry which is preliminary data.</text>
</comment>
<evidence type="ECO:0000256" key="1">
    <source>
        <dbReference type="ARBA" id="ARBA00022801"/>
    </source>
</evidence>
<keyword evidence="1" id="KW-0378">Hydrolase</keyword>
<dbReference type="GO" id="GO:0016462">
    <property type="term" value="F:pyrophosphatase activity"/>
    <property type="evidence" value="ECO:0007669"/>
    <property type="project" value="TreeGrafter"/>
</dbReference>
<dbReference type="InterPro" id="IPR048950">
    <property type="entry name" value="Ppx_GppA_C"/>
</dbReference>
<dbReference type="SUPFAM" id="SSF53067">
    <property type="entry name" value="Actin-like ATPase domain"/>
    <property type="match status" value="2"/>
</dbReference>
<dbReference type="InterPro" id="IPR003695">
    <property type="entry name" value="Ppx_GppA_N"/>
</dbReference>
<dbReference type="SUPFAM" id="SSF109604">
    <property type="entry name" value="HD-domain/PDEase-like"/>
    <property type="match status" value="1"/>
</dbReference>
<dbReference type="Proteomes" id="UP000297693">
    <property type="component" value="Unassembled WGS sequence"/>
</dbReference>
<sequence length="533" mass="60181">MLPFNQLLKKRTKQGSPERILAAIDLGTNSFHIVIVRIRPDGTLESLTKEKESVRLGSGSSDYAVIAEDSIERGIACLKRFKTLADSYGAEIRAVATSALREAENRDVFLTRAEKEIGLKIDVVSGNEEARLIYLGILQGLPVFDKRILMIDIGGGSTELLVGEKGEILFSTSLKLGAIRLTEKFLKKDPLSMMDLQKCRIHIESVLSAFLPQIETWKPFQVVGSSGSITSVTSMILENRGEKRDRLNGFEFSYDSFREIRKAVLDADSVKKRIKIPGLESKRADIIVAGVLVLDEVLNRLKAPTLMVSDFALRDGIVFDTLESWYRYENSNLPALDNIREKAIKSVSNLYPQGKKHALHVCKLTLQLFDDLKDLHGLGAQEKEYLETACHLHQVGLCISHHSYHKHSYYIIRNSEAMVGFSNAEIEIIALIARYHRKGGPKQKHEEFKTLRLEDQILVKKLAALLRIGDGLDRSETMILDSVHAYRQGGKIICELKHDADKDPHLELWSVEEKKDLFEETFNVKIEFQKKII</sequence>
<proteinExistence type="predicted"/>
<dbReference type="PANTHER" id="PTHR30005:SF0">
    <property type="entry name" value="RETROGRADE REGULATION PROTEIN 2"/>
    <property type="match status" value="1"/>
</dbReference>
<dbReference type="CDD" id="cd24006">
    <property type="entry name" value="ASKHA_NBD_PPX_GppA"/>
    <property type="match status" value="1"/>
</dbReference>
<dbReference type="AlphaFoldDB" id="A0A4R9JZ31"/>
<organism evidence="4 5">
    <name type="scientific">Leptospira ognonensis</name>
    <dbReference type="NCBI Taxonomy" id="2484945"/>
    <lineage>
        <taxon>Bacteria</taxon>
        <taxon>Pseudomonadati</taxon>
        <taxon>Spirochaetota</taxon>
        <taxon>Spirochaetia</taxon>
        <taxon>Leptospirales</taxon>
        <taxon>Leptospiraceae</taxon>
        <taxon>Leptospira</taxon>
    </lineage>
</organism>
<evidence type="ECO:0000313" key="4">
    <source>
        <dbReference type="EMBL" id="TGL58549.1"/>
    </source>
</evidence>
<dbReference type="OrthoDB" id="9814545at2"/>
<name>A0A4R9JZ31_9LEPT</name>
<dbReference type="PANTHER" id="PTHR30005">
    <property type="entry name" value="EXOPOLYPHOSPHATASE"/>
    <property type="match status" value="1"/>
</dbReference>
<evidence type="ECO:0000313" key="5">
    <source>
        <dbReference type="Proteomes" id="UP000297693"/>
    </source>
</evidence>
<reference evidence="4" key="1">
    <citation type="journal article" date="2019" name="PLoS Negl. Trop. Dis.">
        <title>Revisiting the worldwide diversity of Leptospira species in the environment.</title>
        <authorList>
            <person name="Vincent A.T."/>
            <person name="Schiettekatte O."/>
            <person name="Bourhy P."/>
            <person name="Veyrier F.J."/>
            <person name="Picardeau M."/>
        </authorList>
    </citation>
    <scope>NUCLEOTIDE SEQUENCE [LARGE SCALE GENOMIC DNA]</scope>
    <source>
        <strain evidence="4">201702476</strain>
    </source>
</reference>
<dbReference type="InterPro" id="IPR050273">
    <property type="entry name" value="GppA/Ppx_hydrolase"/>
</dbReference>
<gene>
    <name evidence="4" type="ORF">EHQ58_10450</name>
</gene>
<dbReference type="Gene3D" id="3.30.420.40">
    <property type="match status" value="1"/>
</dbReference>
<dbReference type="FunFam" id="3.30.420.40:FF:000023">
    <property type="entry name" value="Guanosine-5'-triphosphate,3'-diphosphate pyrophosphatase"/>
    <property type="match status" value="1"/>
</dbReference>
<keyword evidence="5" id="KW-1185">Reference proteome</keyword>
<protein>
    <submittedName>
        <fullName evidence="4">Ppx/GppA family phosphatase</fullName>
    </submittedName>
</protein>
<dbReference type="InterPro" id="IPR030673">
    <property type="entry name" value="PyroPPase_GppA_Ppx"/>
</dbReference>
<dbReference type="RefSeq" id="WP_135623849.1">
    <property type="nucleotide sequence ID" value="NZ_RQGD01000033.1"/>
</dbReference>
<accession>A0A4R9JZ31</accession>
<dbReference type="PIRSF" id="PIRSF001267">
    <property type="entry name" value="Pyrophosphatase_GppA_Ppx"/>
    <property type="match status" value="1"/>
</dbReference>
<dbReference type="Pfam" id="PF02541">
    <property type="entry name" value="Ppx-GppA"/>
    <property type="match status" value="1"/>
</dbReference>
<dbReference type="EMBL" id="RQGD01000033">
    <property type="protein sequence ID" value="TGL58549.1"/>
    <property type="molecule type" value="Genomic_DNA"/>
</dbReference>
<feature type="domain" description="Ppx/GppA phosphatase N-terminal" evidence="2">
    <location>
        <begin position="34"/>
        <end position="323"/>
    </location>
</feature>
<evidence type="ECO:0000259" key="3">
    <source>
        <dbReference type="Pfam" id="PF21447"/>
    </source>
</evidence>
<dbReference type="Pfam" id="PF21447">
    <property type="entry name" value="Ppx-GppA_III"/>
    <property type="match status" value="1"/>
</dbReference>
<dbReference type="Gene3D" id="1.10.3210.10">
    <property type="entry name" value="Hypothetical protein af1432"/>
    <property type="match status" value="1"/>
</dbReference>
<evidence type="ECO:0000259" key="2">
    <source>
        <dbReference type="Pfam" id="PF02541"/>
    </source>
</evidence>
<dbReference type="InterPro" id="IPR043129">
    <property type="entry name" value="ATPase_NBD"/>
</dbReference>
<feature type="domain" description="Ppx/GppA phosphatase C-terminal" evidence="3">
    <location>
        <begin position="339"/>
        <end position="512"/>
    </location>
</feature>
<dbReference type="Gene3D" id="3.30.420.150">
    <property type="entry name" value="Exopolyphosphatase. Domain 2"/>
    <property type="match status" value="1"/>
</dbReference>